<protein>
    <submittedName>
        <fullName evidence="1">Uncharacterized protein</fullName>
    </submittedName>
</protein>
<evidence type="ECO:0000313" key="2">
    <source>
        <dbReference type="Proteomes" id="UP001264980"/>
    </source>
</evidence>
<dbReference type="Proteomes" id="UP001264980">
    <property type="component" value="Unassembled WGS sequence"/>
</dbReference>
<evidence type="ECO:0000313" key="1">
    <source>
        <dbReference type="EMBL" id="MDR6806662.1"/>
    </source>
</evidence>
<reference evidence="1 2" key="1">
    <citation type="submission" date="2023-07" db="EMBL/GenBank/DDBJ databases">
        <title>Sorghum-associated microbial communities from plants grown in Nebraska, USA.</title>
        <authorList>
            <person name="Schachtman D."/>
        </authorList>
    </citation>
    <scope>NUCLEOTIDE SEQUENCE [LARGE SCALE GENOMIC DNA]</scope>
    <source>
        <strain evidence="1 2">BE57</strain>
    </source>
</reference>
<sequence>MKLKIGDALLYWLISKLISMEREEIQFVQARYHQLNLTVEQAEKVLRYENMKESYSRTDMFSAWEEWDFEYSVFQELLNEHQMVQYQQRIGEMKEMHIVSLIEQDNSHKIWLEQTREKIDYLKMTLVPSIVFDQSHMVLSLIVDRSKIDYLRANYRTFLHEQRKKILVDHFRFNKTYAPIQLKSRLLGHYASCLIPDYLAFENWMDEPTRAVAAFAKAKLPRRSSEVCEFYQERLRELKLFSDQIFKKYYRHIEGWSVWVADPLPEEEESTNWLMSMLLLDVNAYGFDPID</sequence>
<organism evidence="1 2">
    <name type="scientific">Dyadobacter fermentans</name>
    <dbReference type="NCBI Taxonomy" id="94254"/>
    <lineage>
        <taxon>Bacteria</taxon>
        <taxon>Pseudomonadati</taxon>
        <taxon>Bacteroidota</taxon>
        <taxon>Cytophagia</taxon>
        <taxon>Cytophagales</taxon>
        <taxon>Spirosomataceae</taxon>
        <taxon>Dyadobacter</taxon>
    </lineage>
</organism>
<gene>
    <name evidence="1" type="ORF">J2W84_003710</name>
</gene>
<keyword evidence="2" id="KW-1185">Reference proteome</keyword>
<accession>A0ABU1QZS5</accession>
<dbReference type="RefSeq" id="WP_309985755.1">
    <property type="nucleotide sequence ID" value="NZ_JAVDTI010000003.1"/>
</dbReference>
<comment type="caution">
    <text evidence="1">The sequence shown here is derived from an EMBL/GenBank/DDBJ whole genome shotgun (WGS) entry which is preliminary data.</text>
</comment>
<name>A0ABU1QZS5_9BACT</name>
<proteinExistence type="predicted"/>
<dbReference type="EMBL" id="JAVDTI010000003">
    <property type="protein sequence ID" value="MDR6806662.1"/>
    <property type="molecule type" value="Genomic_DNA"/>
</dbReference>